<evidence type="ECO:0000313" key="11">
    <source>
        <dbReference type="EMBL" id="GGI52593.1"/>
    </source>
</evidence>
<gene>
    <name evidence="11" type="ORF">GCM10011425_38050</name>
</gene>
<dbReference type="GO" id="GO:0015891">
    <property type="term" value="P:siderophore transport"/>
    <property type="evidence" value="ECO:0007669"/>
    <property type="project" value="InterPro"/>
</dbReference>
<dbReference type="GO" id="GO:0098797">
    <property type="term" value="C:plasma membrane protein complex"/>
    <property type="evidence" value="ECO:0007669"/>
    <property type="project" value="TreeGrafter"/>
</dbReference>
<keyword evidence="6" id="KW-0812">Transmembrane</keyword>
<keyword evidence="4" id="KW-1003">Cell membrane</keyword>
<organism evidence="11 12">
    <name type="scientific">Mucilaginibacter galii</name>
    <dbReference type="NCBI Taxonomy" id="2005073"/>
    <lineage>
        <taxon>Bacteria</taxon>
        <taxon>Pseudomonadati</taxon>
        <taxon>Bacteroidota</taxon>
        <taxon>Sphingobacteriia</taxon>
        <taxon>Sphingobacteriales</taxon>
        <taxon>Sphingobacteriaceae</taxon>
        <taxon>Mucilaginibacter</taxon>
    </lineage>
</organism>
<accession>A0A917N355</accession>
<dbReference type="InterPro" id="IPR051045">
    <property type="entry name" value="TonB-dependent_transducer"/>
</dbReference>
<dbReference type="Gene3D" id="3.90.930.1">
    <property type="match status" value="1"/>
</dbReference>
<evidence type="ECO:0000256" key="4">
    <source>
        <dbReference type="ARBA" id="ARBA00022475"/>
    </source>
</evidence>
<keyword evidence="12" id="KW-1185">Reference proteome</keyword>
<dbReference type="AlphaFoldDB" id="A0A917N355"/>
<sequence>MKTLFTLILTLAGISGYAQQARQNVYFIKNNGVEVKQRDSADYIRIVREPDSGAVLYKLLEYYPNGKPRRLGTTSTIDPIKLEGPCTSFYESGPRKNVLNYHKGLLANEQIYYYQNGKVSEVRNYPDSLNKNKIIANQNYLLITLNDTSGTPLVANGSGHQKIYDSKYTKVTAEGDIKNGVKDGEWQFTVGKNDSLLVNETYYNGKFVKGKATSSNGGSYTYTHADALPEFNGGVQSFNKFLSKMLRYPAEAQIKNLQGRVNVSFIVEKDGSLTSIKVVGLAPAQVLCDEALRVVKQSPLWNPGIQYGRPVRTVYTVPVVFTLGR</sequence>
<dbReference type="GO" id="GO:0030288">
    <property type="term" value="C:outer membrane-bounded periplasmic space"/>
    <property type="evidence" value="ECO:0007669"/>
    <property type="project" value="InterPro"/>
</dbReference>
<comment type="caution">
    <text evidence="11">The sequence shown here is derived from an EMBL/GenBank/DDBJ whole genome shotgun (WGS) entry which is preliminary data.</text>
</comment>
<dbReference type="GO" id="GO:0015031">
    <property type="term" value="P:protein transport"/>
    <property type="evidence" value="ECO:0007669"/>
    <property type="project" value="UniProtKB-KW"/>
</dbReference>
<evidence type="ECO:0000256" key="5">
    <source>
        <dbReference type="ARBA" id="ARBA00022519"/>
    </source>
</evidence>
<keyword evidence="8" id="KW-1133">Transmembrane helix</keyword>
<comment type="similarity">
    <text evidence="2">Belongs to the TonB family.</text>
</comment>
<dbReference type="SUPFAM" id="SSF74653">
    <property type="entry name" value="TolA/TonB C-terminal domain"/>
    <property type="match status" value="1"/>
</dbReference>
<name>A0A917N355_9SPHI</name>
<keyword evidence="3" id="KW-0813">Transport</keyword>
<comment type="subcellular location">
    <subcellularLocation>
        <location evidence="1">Cell inner membrane</location>
        <topology evidence="1">Single-pass membrane protein</topology>
        <orientation evidence="1">Periplasmic side</orientation>
    </subcellularLocation>
</comment>
<dbReference type="InterPro" id="IPR003538">
    <property type="entry name" value="TonB"/>
</dbReference>
<dbReference type="PANTHER" id="PTHR33446">
    <property type="entry name" value="PROTEIN TONB-RELATED"/>
    <property type="match status" value="1"/>
</dbReference>
<evidence type="ECO:0000256" key="2">
    <source>
        <dbReference type="ARBA" id="ARBA00006555"/>
    </source>
</evidence>
<dbReference type="InterPro" id="IPR037682">
    <property type="entry name" value="TonB_C"/>
</dbReference>
<dbReference type="Proteomes" id="UP000662074">
    <property type="component" value="Unassembled WGS sequence"/>
</dbReference>
<evidence type="ECO:0000256" key="7">
    <source>
        <dbReference type="ARBA" id="ARBA00022927"/>
    </source>
</evidence>
<dbReference type="GO" id="GO:0055085">
    <property type="term" value="P:transmembrane transport"/>
    <property type="evidence" value="ECO:0007669"/>
    <property type="project" value="InterPro"/>
</dbReference>
<dbReference type="EMBL" id="BMDO01000014">
    <property type="protein sequence ID" value="GGI52593.1"/>
    <property type="molecule type" value="Genomic_DNA"/>
</dbReference>
<reference evidence="11" key="2">
    <citation type="submission" date="2020-09" db="EMBL/GenBank/DDBJ databases">
        <authorList>
            <person name="Sun Q."/>
            <person name="Sedlacek I."/>
        </authorList>
    </citation>
    <scope>NUCLEOTIDE SEQUENCE</scope>
    <source>
        <strain evidence="11">CCM 8711</strain>
    </source>
</reference>
<dbReference type="NCBIfam" id="TIGR01352">
    <property type="entry name" value="tonB_Cterm"/>
    <property type="match status" value="1"/>
</dbReference>
<feature type="domain" description="TonB C-terminal" evidence="10">
    <location>
        <begin position="233"/>
        <end position="325"/>
    </location>
</feature>
<protein>
    <recommendedName>
        <fullName evidence="10">TonB C-terminal domain-containing protein</fullName>
    </recommendedName>
</protein>
<evidence type="ECO:0000256" key="8">
    <source>
        <dbReference type="ARBA" id="ARBA00022989"/>
    </source>
</evidence>
<dbReference type="Gene3D" id="3.30.1150.10">
    <property type="match status" value="1"/>
</dbReference>
<reference evidence="11" key="1">
    <citation type="journal article" date="2014" name="Int. J. Syst. Evol. Microbiol.">
        <title>Complete genome sequence of Corynebacterium casei LMG S-19264T (=DSM 44701T), isolated from a smear-ripened cheese.</title>
        <authorList>
            <consortium name="US DOE Joint Genome Institute (JGI-PGF)"/>
            <person name="Walter F."/>
            <person name="Albersmeier A."/>
            <person name="Kalinowski J."/>
            <person name="Ruckert C."/>
        </authorList>
    </citation>
    <scope>NUCLEOTIDE SEQUENCE</scope>
    <source>
        <strain evidence="11">CCM 8711</strain>
    </source>
</reference>
<evidence type="ECO:0000256" key="3">
    <source>
        <dbReference type="ARBA" id="ARBA00022448"/>
    </source>
</evidence>
<evidence type="ECO:0000256" key="1">
    <source>
        <dbReference type="ARBA" id="ARBA00004383"/>
    </source>
</evidence>
<evidence type="ECO:0000313" key="12">
    <source>
        <dbReference type="Proteomes" id="UP000662074"/>
    </source>
</evidence>
<dbReference type="Pfam" id="PF03544">
    <property type="entry name" value="TonB_C"/>
    <property type="match status" value="1"/>
</dbReference>
<keyword evidence="7" id="KW-0653">Protein transport</keyword>
<keyword evidence="9" id="KW-0472">Membrane</keyword>
<dbReference type="RefSeq" id="WP_188418703.1">
    <property type="nucleotide sequence ID" value="NZ_BMDO01000014.1"/>
</dbReference>
<evidence type="ECO:0000259" key="10">
    <source>
        <dbReference type="PROSITE" id="PS52015"/>
    </source>
</evidence>
<evidence type="ECO:0000256" key="9">
    <source>
        <dbReference type="ARBA" id="ARBA00023136"/>
    </source>
</evidence>
<dbReference type="GO" id="GO:0031992">
    <property type="term" value="F:energy transducer activity"/>
    <property type="evidence" value="ECO:0007669"/>
    <property type="project" value="InterPro"/>
</dbReference>
<keyword evidence="5" id="KW-0997">Cell inner membrane</keyword>
<dbReference type="PROSITE" id="PS52015">
    <property type="entry name" value="TONB_CTD"/>
    <property type="match status" value="1"/>
</dbReference>
<proteinExistence type="inferred from homology"/>
<evidence type="ECO:0000256" key="6">
    <source>
        <dbReference type="ARBA" id="ARBA00022692"/>
    </source>
</evidence>
<dbReference type="PANTHER" id="PTHR33446:SF2">
    <property type="entry name" value="PROTEIN TONB"/>
    <property type="match status" value="1"/>
</dbReference>
<dbReference type="InterPro" id="IPR006260">
    <property type="entry name" value="TonB/TolA_C"/>
</dbReference>
<dbReference type="PRINTS" id="PR01374">
    <property type="entry name" value="TONBPROTEIN"/>
</dbReference>
<dbReference type="SUPFAM" id="SSF82185">
    <property type="entry name" value="Histone H3 K4-specific methyltransferase SET7/9 N-terminal domain"/>
    <property type="match status" value="1"/>
</dbReference>